<evidence type="ECO:0000313" key="21">
    <source>
        <dbReference type="EMBL" id="ACA60907.1"/>
    </source>
</evidence>
<evidence type="ECO:0000256" key="4">
    <source>
        <dbReference type="ARBA" id="ARBA00022722"/>
    </source>
</evidence>
<sequence>MSTVDAESKWEGESIRVFPFTGKDKKLWRAWSRKTLAVGKGKKWEKALTQDLNIEELQNKEEELSQDERKSLAMNDAAWNYLVWACQDRAFNIVDKVKDNVAFKAWQMLKKKYEPKEVDAYVQLQEEFQECKMESDKDDPTVFIEELEVINGYMGAIQDKYEKDDVEIISHIFSKLPASYSEFITSQKTKGIKNTSVEDIKDGLEEYWKRTIKTSTKTTATEEKALSVSDGKPKGKGGGRFKGTCNYCGKPGHKAIDCFKRKKEQGENGGNGNGSAKNNGKNKSEVTCFRCKKKGHKSYECPDKDPVTGLFVGGIEDPSEELGWKFTGIAAKYCELAENCVEKDFKSEDGISETVDEMKVETIFNGLTVSSENGAAADKDTYDEAMSVSARPNVTNNDNISLVDSGASGHTFKNAQGMYNIKSPIIKNVIVGNGVNCKIEKSGSISFQDSETKTIIEATEIHHVPNMTKNLLSLSRLIDDGWNPQFTKEALFLERVQNGQQKRIKCPRYSDGMYYLEAKRVNPQDVNIAETERGGQKVSETTWRDVTAEIDDKGNTKGQKHVKIKSMDINEAHDKLGHKGEVLLKKTLKHHSIKVTGELQSCEGCCLAKAKQKSVSKTTNIRAKSPGERLFVDMSGPFTATILGSRYQIQVVDDATRKGFIGFVKKRSDLSQWLEENVLSKLEGMQKQTKYLRADNAGENKNPLEKLCDKKGMTLELTAPDTPQQNGVVERRIAVLQQRANAMMMAADLTPEARALLWAEALNTANDLENISLNTMSDKSPDKLFSNELTKLMDRLVEFGRIGYATIRRKFKGKWKEKSLRVIMVGYAKNHSADTYRLYNPQNKSIIESRDVVWSDWKRPDPKRTLSIFVKDPDTLKEPVGIDDKEFVSEVKMPEIPQVNIPEDAAPDTAAGRNVGDAAVPVVQESDEERAAKIASRLEREMRKLDVSWNPTAKEAMEKPTVVEQNNRSKQVHFVFNTELSSDHGEPKELLSEALVGPEKEKWLPSAVNEIMNFISRGSWKKVPRSQARKSGKTILPTKWVFKKKDEQDGTTRYKSRIVTKGFMQIPGVDYSESFSPVANDTSVRIGIAKTLANNDWVIEVIDIEAAFLEGQLDRDTYIEWPEGMVKLGFITADESERACIQLTKSMYGNVDAARRFYIEYKKHLTGVPMGMESSEVDPCVFYRKRGNKVCLVAMTHVDDTILFGPKQEIEWFKVGVKKRFNYSDLGKLKKHLGVWYEWKENNSEERHLIGSMPKLVKEIIESFERHVGREAKEYSTPGTPGISLLKNTSEIVDAEKYRSIVGKYMYLVTKIFPEGSNTARELTKHFSNPGFEHWKELERVVGYLKKYENDVKLIYRKPREMRAVANVDSKYATNKDDRRSVSGAFFTVGGTLTNWMSKTQALVALSSCEAEYVAVALATQELLFMQMLMTELGECEYPGIILEDNTGAIFLVKNQQVGQRTKHIDVRYHFIREHYENGEIDITHTRSENNEADIGTKNTTENLHQKHASNIRNGTMYVRENWNEMMKEIHVRSPEGGCREMTVSHVSVLRTDKGTNGRTSN</sequence>
<keyword evidence="3" id="KW-0645">Protease</keyword>
<dbReference type="GO" id="GO:0015074">
    <property type="term" value="P:DNA integration"/>
    <property type="evidence" value="ECO:0007669"/>
    <property type="project" value="UniProtKB-KW"/>
</dbReference>
<proteinExistence type="predicted"/>
<dbReference type="Pfam" id="PF22936">
    <property type="entry name" value="Pol_BBD"/>
    <property type="match status" value="1"/>
</dbReference>
<dbReference type="GO" id="GO:0003964">
    <property type="term" value="F:RNA-directed DNA polymerase activity"/>
    <property type="evidence" value="ECO:0007669"/>
    <property type="project" value="UniProtKB-KW"/>
</dbReference>
<dbReference type="EMBL" id="EU432496">
    <property type="protein sequence ID" value="ACA60907.1"/>
    <property type="molecule type" value="Genomic_DNA"/>
</dbReference>
<dbReference type="GO" id="GO:0005524">
    <property type="term" value="F:ATP binding"/>
    <property type="evidence" value="ECO:0007669"/>
    <property type="project" value="UniProtKB-KW"/>
</dbReference>
<keyword evidence="14" id="KW-0917">Virion maturation</keyword>
<keyword evidence="6" id="KW-0547">Nucleotide-binding</keyword>
<dbReference type="InterPro" id="IPR057670">
    <property type="entry name" value="SH3_retrovirus"/>
</dbReference>
<keyword evidence="13" id="KW-0808">Transferase</keyword>
<dbReference type="InterPro" id="IPR001584">
    <property type="entry name" value="Integrase_cat-core"/>
</dbReference>
<dbReference type="InterPro" id="IPR036875">
    <property type="entry name" value="Znf_CCHC_sf"/>
</dbReference>
<protein>
    <submittedName>
        <fullName evidence="21">Gag-pol polyprotein</fullName>
    </submittedName>
</protein>
<accession>B1PJ47</accession>
<evidence type="ECO:0000256" key="15">
    <source>
        <dbReference type="ARBA" id="ARBA00023172"/>
    </source>
</evidence>
<dbReference type="InterPro" id="IPR054722">
    <property type="entry name" value="PolX-like_BBD"/>
</dbReference>
<keyword evidence="13" id="KW-0548">Nucleotidyltransferase</keyword>
<dbReference type="GO" id="GO:0006508">
    <property type="term" value="P:proteolysis"/>
    <property type="evidence" value="ECO:0007669"/>
    <property type="project" value="UniProtKB-KW"/>
</dbReference>
<evidence type="ECO:0000256" key="9">
    <source>
        <dbReference type="ARBA" id="ARBA00022840"/>
    </source>
</evidence>
<keyword evidence="5" id="KW-0479">Metal-binding</keyword>
<feature type="coiled-coil region" evidence="18">
    <location>
        <begin position="47"/>
        <end position="77"/>
    </location>
</feature>
<dbReference type="PROSITE" id="PS50994">
    <property type="entry name" value="INTEGRASE"/>
    <property type="match status" value="1"/>
</dbReference>
<dbReference type="GO" id="GO:0004519">
    <property type="term" value="F:endonuclease activity"/>
    <property type="evidence" value="ECO:0007669"/>
    <property type="project" value="UniProtKB-KW"/>
</dbReference>
<dbReference type="GO" id="GO:0008270">
    <property type="term" value="F:zinc ion binding"/>
    <property type="evidence" value="ECO:0007669"/>
    <property type="project" value="UniProtKB-KW"/>
</dbReference>
<dbReference type="CDD" id="cd09272">
    <property type="entry name" value="RNase_HI_RT_Ty1"/>
    <property type="match status" value="1"/>
</dbReference>
<keyword evidence="9" id="KW-0067">ATP-binding</keyword>
<dbReference type="InterPro" id="IPR039537">
    <property type="entry name" value="Retrotran_Ty1/copia-like"/>
</dbReference>
<dbReference type="PANTHER" id="PTHR42648:SF11">
    <property type="entry name" value="TRANSPOSON TY4-P GAG-POL POLYPROTEIN"/>
    <property type="match status" value="1"/>
</dbReference>
<keyword evidence="10" id="KW-0460">Magnesium</keyword>
<keyword evidence="11" id="KW-0229">DNA integration</keyword>
<keyword evidence="2" id="KW-1188">Viral release from host cell</keyword>
<keyword evidence="7" id="KW-0255">Endonuclease</keyword>
<organism evidence="21">
    <name type="scientific">Phaeodactylum tricornutum</name>
    <name type="common">Diatom</name>
    <dbReference type="NCBI Taxonomy" id="2850"/>
    <lineage>
        <taxon>Eukaryota</taxon>
        <taxon>Sar</taxon>
        <taxon>Stramenopiles</taxon>
        <taxon>Ochrophyta</taxon>
        <taxon>Bacillariophyta</taxon>
        <taxon>Bacillariophyceae</taxon>
        <taxon>Bacillariophycidae</taxon>
        <taxon>Naviculales</taxon>
        <taxon>Phaeodactylaceae</taxon>
        <taxon>Phaeodactylum</taxon>
    </lineage>
</organism>
<dbReference type="Gene3D" id="4.10.60.10">
    <property type="entry name" value="Zinc finger, CCHC-type"/>
    <property type="match status" value="1"/>
</dbReference>
<dbReference type="InterPro" id="IPR036397">
    <property type="entry name" value="RNaseH_sf"/>
</dbReference>
<evidence type="ECO:0000256" key="8">
    <source>
        <dbReference type="ARBA" id="ARBA00022801"/>
    </source>
</evidence>
<evidence type="ECO:0000256" key="1">
    <source>
        <dbReference type="ARBA" id="ARBA00002180"/>
    </source>
</evidence>
<evidence type="ECO:0000256" key="16">
    <source>
        <dbReference type="ARBA" id="ARBA00023268"/>
    </source>
</evidence>
<evidence type="ECO:0000256" key="18">
    <source>
        <dbReference type="SAM" id="Coils"/>
    </source>
</evidence>
<evidence type="ECO:0000256" key="7">
    <source>
        <dbReference type="ARBA" id="ARBA00022759"/>
    </source>
</evidence>
<feature type="domain" description="CCHC-type" evidence="19">
    <location>
        <begin position="288"/>
        <end position="303"/>
    </location>
</feature>
<evidence type="ECO:0000259" key="20">
    <source>
        <dbReference type="PROSITE" id="PS50994"/>
    </source>
</evidence>
<keyword evidence="17" id="KW-0862">Zinc</keyword>
<keyword evidence="16" id="KW-0511">Multifunctional enzyme</keyword>
<feature type="domain" description="Integrase catalytic" evidence="20">
    <location>
        <begin position="622"/>
        <end position="789"/>
    </location>
</feature>
<evidence type="ECO:0000256" key="12">
    <source>
        <dbReference type="ARBA" id="ARBA00022918"/>
    </source>
</evidence>
<evidence type="ECO:0000256" key="6">
    <source>
        <dbReference type="ARBA" id="ARBA00022741"/>
    </source>
</evidence>
<dbReference type="Pfam" id="PF07727">
    <property type="entry name" value="RVT_2"/>
    <property type="match status" value="1"/>
</dbReference>
<dbReference type="HOGENOM" id="CLU_307680_0_0_1"/>
<keyword evidence="13" id="KW-0239">DNA-directed DNA polymerase</keyword>
<dbReference type="GO" id="GO:0008233">
    <property type="term" value="F:peptidase activity"/>
    <property type="evidence" value="ECO:0007669"/>
    <property type="project" value="UniProtKB-KW"/>
</dbReference>
<dbReference type="InterPro" id="IPR012337">
    <property type="entry name" value="RNaseH-like_sf"/>
</dbReference>
<evidence type="ECO:0000256" key="10">
    <source>
        <dbReference type="ARBA" id="ARBA00022842"/>
    </source>
</evidence>
<dbReference type="GO" id="GO:0006310">
    <property type="term" value="P:DNA recombination"/>
    <property type="evidence" value="ECO:0007669"/>
    <property type="project" value="UniProtKB-KW"/>
</dbReference>
<evidence type="ECO:0000259" key="19">
    <source>
        <dbReference type="PROSITE" id="PS50158"/>
    </source>
</evidence>
<dbReference type="PROSITE" id="PS50158">
    <property type="entry name" value="ZF_CCHC"/>
    <property type="match status" value="2"/>
</dbReference>
<dbReference type="GO" id="GO:0003676">
    <property type="term" value="F:nucleic acid binding"/>
    <property type="evidence" value="ECO:0007669"/>
    <property type="project" value="InterPro"/>
</dbReference>
<reference evidence="21" key="1">
    <citation type="submission" date="2008-01" db="EMBL/GenBank/DDBJ databases">
        <title>Pirate Transposons in Diatom Genomes.</title>
        <authorList>
            <person name="Maumus F."/>
            <person name="Allen A."/>
            <person name="Bowler C."/>
        </authorList>
    </citation>
    <scope>NUCLEOTIDE SEQUENCE</scope>
</reference>
<dbReference type="SUPFAM" id="SSF53098">
    <property type="entry name" value="Ribonuclease H-like"/>
    <property type="match status" value="1"/>
</dbReference>
<evidence type="ECO:0000256" key="17">
    <source>
        <dbReference type="PROSITE-ProRule" id="PRU00047"/>
    </source>
</evidence>
<dbReference type="InterPro" id="IPR001878">
    <property type="entry name" value="Znf_CCHC"/>
</dbReference>
<dbReference type="PANTHER" id="PTHR42648">
    <property type="entry name" value="TRANSPOSASE, PUTATIVE-RELATED"/>
    <property type="match status" value="1"/>
</dbReference>
<evidence type="ECO:0000256" key="2">
    <source>
        <dbReference type="ARBA" id="ARBA00022612"/>
    </source>
</evidence>
<keyword evidence="8" id="KW-0378">Hydrolase</keyword>
<dbReference type="SUPFAM" id="SSF57756">
    <property type="entry name" value="Retrovirus zinc finger-like domains"/>
    <property type="match status" value="1"/>
</dbReference>
<keyword evidence="12" id="KW-0695">RNA-directed DNA polymerase</keyword>
<keyword evidence="17" id="KW-0863">Zinc-finger</keyword>
<dbReference type="Pfam" id="PF14223">
    <property type="entry name" value="Retrotran_gag_2"/>
    <property type="match status" value="1"/>
</dbReference>
<evidence type="ECO:0000256" key="5">
    <source>
        <dbReference type="ARBA" id="ARBA00022723"/>
    </source>
</evidence>
<evidence type="ECO:0000256" key="11">
    <source>
        <dbReference type="ARBA" id="ARBA00022908"/>
    </source>
</evidence>
<name>B1PJ47_PHATR</name>
<keyword evidence="4" id="KW-0540">Nuclease</keyword>
<dbReference type="Gene3D" id="3.30.420.10">
    <property type="entry name" value="Ribonuclease H-like superfamily/Ribonuclease H"/>
    <property type="match status" value="1"/>
</dbReference>
<keyword evidence="15" id="KW-0233">DNA recombination</keyword>
<dbReference type="GO" id="GO:0003887">
    <property type="term" value="F:DNA-directed DNA polymerase activity"/>
    <property type="evidence" value="ECO:0007669"/>
    <property type="project" value="UniProtKB-KW"/>
</dbReference>
<keyword evidence="18" id="KW-0175">Coiled coil</keyword>
<comment type="function">
    <text evidence="1">The aspartyl protease (PR) mediates the proteolytic cleavages of the Gag and Gag-Pol polyproteins after assembly of the VLP.</text>
</comment>
<dbReference type="SMART" id="SM00343">
    <property type="entry name" value="ZnF_C2HC"/>
    <property type="match status" value="2"/>
</dbReference>
<dbReference type="Pfam" id="PF25597">
    <property type="entry name" value="SH3_retrovirus"/>
    <property type="match status" value="1"/>
</dbReference>
<feature type="domain" description="CCHC-type" evidence="19">
    <location>
        <begin position="245"/>
        <end position="258"/>
    </location>
</feature>
<evidence type="ECO:0000256" key="3">
    <source>
        <dbReference type="ARBA" id="ARBA00022670"/>
    </source>
</evidence>
<dbReference type="InterPro" id="IPR013103">
    <property type="entry name" value="RVT_2"/>
</dbReference>
<evidence type="ECO:0000256" key="13">
    <source>
        <dbReference type="ARBA" id="ARBA00022932"/>
    </source>
</evidence>
<dbReference type="Pfam" id="PF00098">
    <property type="entry name" value="zf-CCHC"/>
    <property type="match status" value="2"/>
</dbReference>
<evidence type="ECO:0000256" key="14">
    <source>
        <dbReference type="ARBA" id="ARBA00023113"/>
    </source>
</evidence>